<dbReference type="GO" id="GO:0016740">
    <property type="term" value="F:transferase activity"/>
    <property type="evidence" value="ECO:0007669"/>
    <property type="project" value="UniProtKB-KW"/>
</dbReference>
<dbReference type="KEGG" id="mno:Mnod_1108"/>
<dbReference type="Proteomes" id="UP000008207">
    <property type="component" value="Chromosome"/>
</dbReference>
<reference evidence="8 9" key="1">
    <citation type="submission" date="2009-01" db="EMBL/GenBank/DDBJ databases">
        <title>Complete sequence of chromosome of Methylobacterium nodulans ORS 2060.</title>
        <authorList>
            <consortium name="US DOE Joint Genome Institute"/>
            <person name="Lucas S."/>
            <person name="Copeland A."/>
            <person name="Lapidus A."/>
            <person name="Glavina del Rio T."/>
            <person name="Dalin E."/>
            <person name="Tice H."/>
            <person name="Bruce D."/>
            <person name="Goodwin L."/>
            <person name="Pitluck S."/>
            <person name="Sims D."/>
            <person name="Brettin T."/>
            <person name="Detter J.C."/>
            <person name="Han C."/>
            <person name="Larimer F."/>
            <person name="Land M."/>
            <person name="Hauser L."/>
            <person name="Kyrpides N."/>
            <person name="Ivanova N."/>
            <person name="Marx C.J."/>
            <person name="Richardson P."/>
        </authorList>
    </citation>
    <scope>NUCLEOTIDE SEQUENCE [LARGE SCALE GENOMIC DNA]</scope>
    <source>
        <strain evidence="9">LMG 21967 / CNCM I-2342 / ORS 2060</strain>
    </source>
</reference>
<comment type="subcellular location">
    <subcellularLocation>
        <location evidence="1">Periplasm</location>
    </subcellularLocation>
</comment>
<evidence type="ECO:0000256" key="6">
    <source>
        <dbReference type="ARBA" id="ARBA00022841"/>
    </source>
</evidence>
<evidence type="ECO:0000313" key="9">
    <source>
        <dbReference type="Proteomes" id="UP000008207"/>
    </source>
</evidence>
<dbReference type="RefSeq" id="WP_015927813.1">
    <property type="nucleotide sequence ID" value="NC_011894.1"/>
</dbReference>
<name>B8IJA0_METNO</name>
<dbReference type="InterPro" id="IPR031811">
    <property type="entry name" value="ALGX/ALGJ_SGNH-like"/>
</dbReference>
<sequence length="316" mass="36259">MEAGMVHEGRDGWLFLVGGNNDVLAQYRRSWRTWAHDWRWRQVVIARADRCRRLGIRYLHIVVPEKLTIYDNLTGGLALDVAASPAQRLRRWLRGSAAAGAYLDLVEPMRARRDAQELYFRTDTHWTHDGCFIAYEAICRRLGTAPREDLRSGRALPPAPVCGDLGQKLTPLRFETYVPQALQRDAVRIYANDLVRDFEAEDRIGELHLGTHVVFRNDAPGADPRRLVVFGDSCAHFRWEVYSGQLTGLLAETFREVHFLWTPGIDWDYLAEVRPDVVISEFAERFLARLPPKTFRRAALARLVRERKGMPQPTAA</sequence>
<evidence type="ECO:0000256" key="2">
    <source>
        <dbReference type="ARBA" id="ARBA00005182"/>
    </source>
</evidence>
<evidence type="ECO:0000256" key="4">
    <source>
        <dbReference type="ARBA" id="ARBA00022729"/>
    </source>
</evidence>
<accession>B8IJA0</accession>
<dbReference type="GO" id="GO:0042121">
    <property type="term" value="P:alginic acid biosynthetic process"/>
    <property type="evidence" value="ECO:0007669"/>
    <property type="project" value="UniProtKB-UniPathway"/>
</dbReference>
<dbReference type="STRING" id="460265.Mnod_1108"/>
<dbReference type="Pfam" id="PF16822">
    <property type="entry name" value="ALGX"/>
    <property type="match status" value="1"/>
</dbReference>
<dbReference type="EMBL" id="CP001349">
    <property type="protein sequence ID" value="ACL56115.1"/>
    <property type="molecule type" value="Genomic_DNA"/>
</dbReference>
<dbReference type="GO" id="GO:0042597">
    <property type="term" value="C:periplasmic space"/>
    <property type="evidence" value="ECO:0007669"/>
    <property type="project" value="UniProtKB-SubCell"/>
</dbReference>
<dbReference type="UniPathway" id="UPA00286"/>
<dbReference type="eggNOG" id="COG0457">
    <property type="taxonomic scope" value="Bacteria"/>
</dbReference>
<evidence type="ECO:0000256" key="1">
    <source>
        <dbReference type="ARBA" id="ARBA00004418"/>
    </source>
</evidence>
<keyword evidence="9" id="KW-1185">Reference proteome</keyword>
<organism evidence="8 9">
    <name type="scientific">Methylobacterium nodulans (strain LMG 21967 / CNCM I-2342 / ORS 2060)</name>
    <dbReference type="NCBI Taxonomy" id="460265"/>
    <lineage>
        <taxon>Bacteria</taxon>
        <taxon>Pseudomonadati</taxon>
        <taxon>Pseudomonadota</taxon>
        <taxon>Alphaproteobacteria</taxon>
        <taxon>Hyphomicrobiales</taxon>
        <taxon>Methylobacteriaceae</taxon>
        <taxon>Methylobacterium</taxon>
    </lineage>
</organism>
<evidence type="ECO:0000259" key="7">
    <source>
        <dbReference type="Pfam" id="PF16822"/>
    </source>
</evidence>
<gene>
    <name evidence="8" type="ordered locus">Mnod_1108</name>
</gene>
<dbReference type="AlphaFoldDB" id="B8IJA0"/>
<keyword evidence="5" id="KW-0574">Periplasm</keyword>
<keyword evidence="4" id="KW-0732">Signal</keyword>
<protein>
    <recommendedName>
        <fullName evidence="7">AlgX/AlgJ SGNH hydrolase-like domain-containing protein</fullName>
    </recommendedName>
</protein>
<evidence type="ECO:0000256" key="5">
    <source>
        <dbReference type="ARBA" id="ARBA00022764"/>
    </source>
</evidence>
<evidence type="ECO:0000256" key="3">
    <source>
        <dbReference type="ARBA" id="ARBA00022679"/>
    </source>
</evidence>
<dbReference type="HOGENOM" id="CLU_075744_0_0_5"/>
<keyword evidence="6" id="KW-0016">Alginate biosynthesis</keyword>
<feature type="domain" description="AlgX/AlgJ SGNH hydrolase-like" evidence="7">
    <location>
        <begin position="6"/>
        <end position="187"/>
    </location>
</feature>
<evidence type="ECO:0000313" key="8">
    <source>
        <dbReference type="EMBL" id="ACL56115.1"/>
    </source>
</evidence>
<proteinExistence type="predicted"/>
<keyword evidence="3" id="KW-0808">Transferase</keyword>
<comment type="pathway">
    <text evidence="2">Glycan biosynthesis; alginate biosynthesis.</text>
</comment>